<dbReference type="AlphaFoldDB" id="A0A0K1RCG4"/>
<dbReference type="KEGG" id="crie:AK829_06515"/>
<reference evidence="1 2" key="1">
    <citation type="submission" date="2015-08" db="EMBL/GenBank/DDBJ databases">
        <authorList>
            <person name="Babu N.S."/>
            <person name="Beckwith C.J."/>
            <person name="Beseler K.G."/>
            <person name="Brison A."/>
            <person name="Carone J.V."/>
            <person name="Caskin T.P."/>
            <person name="Diamond M."/>
            <person name="Durham M.E."/>
            <person name="Foxe J.M."/>
            <person name="Go M."/>
            <person name="Henderson B.A."/>
            <person name="Jones I.B."/>
            <person name="McGettigan J.A."/>
            <person name="Micheletti S.J."/>
            <person name="Nasrallah M.E."/>
            <person name="Ortiz D."/>
            <person name="Piller C.R."/>
            <person name="Privatt S.R."/>
            <person name="Schneider S.L."/>
            <person name="Sharp S."/>
            <person name="Smith T.C."/>
            <person name="Stanton J.D."/>
            <person name="Ullery H.E."/>
            <person name="Wilson R.J."/>
            <person name="Serrano M.G."/>
            <person name="Buck G."/>
            <person name="Lee V."/>
            <person name="Wang Y."/>
            <person name="Carvalho R."/>
            <person name="Voegtly L."/>
            <person name="Shi R."/>
            <person name="Duckworth R."/>
            <person name="Johnson A."/>
            <person name="Loviza R."/>
            <person name="Walstead R."/>
            <person name="Shah Z."/>
            <person name="Kiflezghi M."/>
            <person name="Wade K."/>
            <person name="Ball S.L."/>
            <person name="Bradley K.W."/>
            <person name="Asai D.J."/>
            <person name="Bowman C.A."/>
            <person name="Russell D.A."/>
            <person name="Pope W.H."/>
            <person name="Jacobs-Sera D."/>
            <person name="Hendrix R.W."/>
            <person name="Hatfull G.F."/>
        </authorList>
    </citation>
    <scope>NUCLEOTIDE SEQUENCE [LARGE SCALE GENOMIC DNA]</scope>
    <source>
        <strain evidence="1 2">PUDD_83A45</strain>
    </source>
</reference>
<dbReference type="PATRIC" id="fig|156976.3.peg.1294"/>
<evidence type="ECO:0000313" key="2">
    <source>
        <dbReference type="Proteomes" id="UP000060016"/>
    </source>
</evidence>
<keyword evidence="2" id="KW-1185">Reference proteome</keyword>
<accession>A0A0K1RCG4</accession>
<proteinExistence type="predicted"/>
<dbReference type="EMBL" id="CP012342">
    <property type="protein sequence ID" value="AKV58876.1"/>
    <property type="molecule type" value="Genomic_DNA"/>
</dbReference>
<gene>
    <name evidence="1" type="ORF">AK829_06515</name>
</gene>
<dbReference type="RefSeq" id="WP_157045309.1">
    <property type="nucleotide sequence ID" value="NZ_CP012342.1"/>
</dbReference>
<name>A0A0K1RCG4_9CORY</name>
<sequence>MIDDLDRWLYLLESRAPLLDDLLIPRRVVGERSGSPPARRKSKPPLVIDIADLICQVENTLGFWCGRVVAALGVGESAPGARDAAVRARWLASHLDVIRSQAWAEMMATEIAGLVSVVLEVVEPAAEEVEPPEFGTARQMQRWAQHLGYPVSRWRIQSAMDSGRIPSSVRPDGARLVRLDDVIKLGK</sequence>
<protein>
    <submittedName>
        <fullName evidence="1">Uncharacterized protein</fullName>
    </submittedName>
</protein>
<dbReference type="Proteomes" id="UP000060016">
    <property type="component" value="Chromosome"/>
</dbReference>
<organism evidence="1 2">
    <name type="scientific">Corynebacterium riegelii</name>
    <dbReference type="NCBI Taxonomy" id="156976"/>
    <lineage>
        <taxon>Bacteria</taxon>
        <taxon>Bacillati</taxon>
        <taxon>Actinomycetota</taxon>
        <taxon>Actinomycetes</taxon>
        <taxon>Mycobacteriales</taxon>
        <taxon>Corynebacteriaceae</taxon>
        <taxon>Corynebacterium</taxon>
    </lineage>
</organism>
<evidence type="ECO:0000313" key="1">
    <source>
        <dbReference type="EMBL" id="AKV58876.1"/>
    </source>
</evidence>